<dbReference type="STRING" id="395494.Galf_0685"/>
<dbReference type="OrthoDB" id="2680225at2"/>
<name>D9SD36_GALCS</name>
<keyword evidence="2" id="KW-1185">Reference proteome</keyword>
<evidence type="ECO:0000313" key="1">
    <source>
        <dbReference type="EMBL" id="ADL54725.1"/>
    </source>
</evidence>
<sequence length="360" mass="39728">MGGREAIRGFAVQTLICLLDSFCADVQWTAVTLEPDSDNDKVDIYWEYDDGSTCAQQVKSSKNQIGKSHVDGWCKELKDSRSAIKYQLILAGPIAAAVLDDAPFHGVEVPTPTSMDTLALLEQAITKVDRYLTAKSIDPLPLPLRESLIYELVARMLQAAICGKRMPRDEFDGWVLSGITASYPHAVSQRLTSNCAVLWSVLEIAGPVQVSGRAFELVLPLTVVNGGASTAVVEMFLLRVWSATREMRYRPELVVADKPGEVYATRRRQGHPFGDFAIAPQSSVQQSVLFVPVQRPGYESNEWPIGDYQVELFVKYAAQAALCSIKKATITIKMDEFAVLTSGQTRYISIANLDKYLSLL</sequence>
<dbReference type="HOGENOM" id="CLU_768942_0_0_4"/>
<evidence type="ECO:0000313" key="2">
    <source>
        <dbReference type="Proteomes" id="UP000001235"/>
    </source>
</evidence>
<reference evidence="1 2" key="1">
    <citation type="submission" date="2010-08" db="EMBL/GenBank/DDBJ databases">
        <title>Complete sequence of Gallionella capsiferriformans ES-2.</title>
        <authorList>
            <consortium name="US DOE Joint Genome Institute"/>
            <person name="Lucas S."/>
            <person name="Copeland A."/>
            <person name="Lapidus A."/>
            <person name="Cheng J.-F."/>
            <person name="Bruce D."/>
            <person name="Goodwin L."/>
            <person name="Pitluck S."/>
            <person name="Chertkov O."/>
            <person name="Davenport K.W."/>
            <person name="Detter J.C."/>
            <person name="Han C."/>
            <person name="Tapia R."/>
            <person name="Land M."/>
            <person name="Hauser L."/>
            <person name="Chang Y.-J."/>
            <person name="Jeffries C."/>
            <person name="Kyrpides N."/>
            <person name="Ivanova N."/>
            <person name="Mikhailova N."/>
            <person name="Shelobolina E.S."/>
            <person name="Picardal F."/>
            <person name="Roden E."/>
            <person name="Emerson D."/>
            <person name="Woyke T."/>
        </authorList>
    </citation>
    <scope>NUCLEOTIDE SEQUENCE [LARGE SCALE GENOMIC DNA]</scope>
    <source>
        <strain evidence="1 2">ES-2</strain>
    </source>
</reference>
<dbReference type="EMBL" id="CP002159">
    <property type="protein sequence ID" value="ADL54725.1"/>
    <property type="molecule type" value="Genomic_DNA"/>
</dbReference>
<proteinExistence type="predicted"/>
<organism evidence="1 2">
    <name type="scientific">Gallionella capsiferriformans (strain ES-2)</name>
    <name type="common">Gallionella ferruginea capsiferriformans (strain ES-2)</name>
    <dbReference type="NCBI Taxonomy" id="395494"/>
    <lineage>
        <taxon>Bacteria</taxon>
        <taxon>Pseudomonadati</taxon>
        <taxon>Pseudomonadota</taxon>
        <taxon>Betaproteobacteria</taxon>
        <taxon>Nitrosomonadales</taxon>
        <taxon>Gallionellaceae</taxon>
        <taxon>Gallionella</taxon>
    </lineage>
</organism>
<dbReference type="RefSeq" id="WP_013292666.1">
    <property type="nucleotide sequence ID" value="NC_014394.1"/>
</dbReference>
<dbReference type="AlphaFoldDB" id="D9SD36"/>
<accession>D9SD36</accession>
<gene>
    <name evidence="1" type="ordered locus">Galf_0685</name>
</gene>
<dbReference type="KEGG" id="gca:Galf_0685"/>
<dbReference type="Proteomes" id="UP000001235">
    <property type="component" value="Chromosome"/>
</dbReference>
<protein>
    <submittedName>
        <fullName evidence="1">Uncharacterized protein</fullName>
    </submittedName>
</protein>
<dbReference type="eggNOG" id="ENOG502Z9U3">
    <property type="taxonomic scope" value="Bacteria"/>
</dbReference>